<reference evidence="2 3" key="1">
    <citation type="submission" date="2024-06" db="EMBL/GenBank/DDBJ databases">
        <title>The Natural Products Discovery Center: Release of the First 8490 Sequenced Strains for Exploring Actinobacteria Biosynthetic Diversity.</title>
        <authorList>
            <person name="Kalkreuter E."/>
            <person name="Kautsar S.A."/>
            <person name="Yang D."/>
            <person name="Bader C.D."/>
            <person name="Teijaro C.N."/>
            <person name="Fluegel L."/>
            <person name="Davis C.M."/>
            <person name="Simpson J.R."/>
            <person name="Lauterbach L."/>
            <person name="Steele A.D."/>
            <person name="Gui C."/>
            <person name="Meng S."/>
            <person name="Li G."/>
            <person name="Viehrig K."/>
            <person name="Ye F."/>
            <person name="Su P."/>
            <person name="Kiefer A.F."/>
            <person name="Nichols A."/>
            <person name="Cepeda A.J."/>
            <person name="Yan W."/>
            <person name="Fan B."/>
            <person name="Jiang Y."/>
            <person name="Adhikari A."/>
            <person name="Zheng C.-J."/>
            <person name="Schuster L."/>
            <person name="Cowan T.M."/>
            <person name="Smanski M.J."/>
            <person name="Chevrette M.G."/>
            <person name="De Carvalho L.P.S."/>
            <person name="Shen B."/>
        </authorList>
    </citation>
    <scope>NUCLEOTIDE SEQUENCE [LARGE SCALE GENOMIC DNA]</scope>
    <source>
        <strain evidence="2 3">NPDC033843</strain>
    </source>
</reference>
<evidence type="ECO:0000256" key="1">
    <source>
        <dbReference type="SAM" id="SignalP"/>
    </source>
</evidence>
<name>A0ABV2ZMV6_9ACTN</name>
<accession>A0ABV2ZMV6</accession>
<dbReference type="Proteomes" id="UP001550739">
    <property type="component" value="Unassembled WGS sequence"/>
</dbReference>
<sequence>MKVRHVMTGIAGAALAIGIAGSPAQADGGVRLTSPNNSNEAGVVYRSYGDIFEIWDNVHDGKAVHVKWAYNSALNGAATLRVPVDYDTGYTHNLELDESRGTVFFKVCQGTRCSALGSSNI</sequence>
<feature type="signal peptide" evidence="1">
    <location>
        <begin position="1"/>
        <end position="26"/>
    </location>
</feature>
<dbReference type="RefSeq" id="WP_361705187.1">
    <property type="nucleotide sequence ID" value="NZ_JBEZVE010000013.1"/>
</dbReference>
<proteinExistence type="predicted"/>
<evidence type="ECO:0000313" key="2">
    <source>
        <dbReference type="EMBL" id="MEU3783892.1"/>
    </source>
</evidence>
<keyword evidence="1" id="KW-0732">Signal</keyword>
<protein>
    <submittedName>
        <fullName evidence="2">Uncharacterized protein</fullName>
    </submittedName>
</protein>
<organism evidence="2 3">
    <name type="scientific">Streptomyces sp. 900129855</name>
    <dbReference type="NCBI Taxonomy" id="3155129"/>
    <lineage>
        <taxon>Bacteria</taxon>
        <taxon>Bacillati</taxon>
        <taxon>Actinomycetota</taxon>
        <taxon>Actinomycetes</taxon>
        <taxon>Kitasatosporales</taxon>
        <taxon>Streptomycetaceae</taxon>
        <taxon>Streptomyces</taxon>
    </lineage>
</organism>
<feature type="chain" id="PRO_5046868894" evidence="1">
    <location>
        <begin position="27"/>
        <end position="121"/>
    </location>
</feature>
<keyword evidence="3" id="KW-1185">Reference proteome</keyword>
<gene>
    <name evidence="2" type="ORF">AB0E89_25660</name>
</gene>
<dbReference type="EMBL" id="JBEZVE010000013">
    <property type="protein sequence ID" value="MEU3783892.1"/>
    <property type="molecule type" value="Genomic_DNA"/>
</dbReference>
<comment type="caution">
    <text evidence="2">The sequence shown here is derived from an EMBL/GenBank/DDBJ whole genome shotgun (WGS) entry which is preliminary data.</text>
</comment>
<evidence type="ECO:0000313" key="3">
    <source>
        <dbReference type="Proteomes" id="UP001550739"/>
    </source>
</evidence>